<dbReference type="GO" id="GO:0004523">
    <property type="term" value="F:RNA-DNA hybrid ribonuclease activity"/>
    <property type="evidence" value="ECO:0007669"/>
    <property type="project" value="InterPro"/>
</dbReference>
<dbReference type="GO" id="GO:0042575">
    <property type="term" value="C:DNA polymerase complex"/>
    <property type="evidence" value="ECO:0007669"/>
    <property type="project" value="UniProtKB-ARBA"/>
</dbReference>
<dbReference type="PROSITE" id="PS50879">
    <property type="entry name" value="RNASE_H_1"/>
    <property type="match status" value="1"/>
</dbReference>
<dbReference type="Proteomes" id="UP001497472">
    <property type="component" value="Unassembled WGS sequence"/>
</dbReference>
<protein>
    <recommendedName>
        <fullName evidence="5">RNA-directed DNA polymerase from mobile element jockey</fullName>
    </recommendedName>
</protein>
<dbReference type="CDD" id="cd09276">
    <property type="entry name" value="Rnase_HI_RT_non_LTR"/>
    <property type="match status" value="1"/>
</dbReference>
<dbReference type="Pfam" id="PF00078">
    <property type="entry name" value="RVT_1"/>
    <property type="match status" value="1"/>
</dbReference>
<gene>
    <name evidence="3" type="ORF">LNINA_LOCUS3515</name>
</gene>
<dbReference type="GO" id="GO:0003676">
    <property type="term" value="F:nucleic acid binding"/>
    <property type="evidence" value="ECO:0007669"/>
    <property type="project" value="InterPro"/>
</dbReference>
<dbReference type="CDD" id="cd01650">
    <property type="entry name" value="RT_nLTR_like"/>
    <property type="match status" value="1"/>
</dbReference>
<dbReference type="InterPro" id="IPR043502">
    <property type="entry name" value="DNA/RNA_pol_sf"/>
</dbReference>
<dbReference type="InterPro" id="IPR036397">
    <property type="entry name" value="RNaseH_sf"/>
</dbReference>
<dbReference type="SUPFAM" id="SSF56219">
    <property type="entry name" value="DNase I-like"/>
    <property type="match status" value="1"/>
</dbReference>
<dbReference type="SUPFAM" id="SSF56672">
    <property type="entry name" value="DNA/RNA polymerases"/>
    <property type="match status" value="1"/>
</dbReference>
<dbReference type="PANTHER" id="PTHR33481:SF1">
    <property type="entry name" value="ENDONUCLEASE_EXONUCLEASE_PHOSPHATASE DOMAIN-CONTAINING PROTEIN-RELATED"/>
    <property type="match status" value="1"/>
</dbReference>
<evidence type="ECO:0000313" key="3">
    <source>
        <dbReference type="EMBL" id="CAK1543716.1"/>
    </source>
</evidence>
<dbReference type="Gene3D" id="3.60.10.10">
    <property type="entry name" value="Endonuclease/exonuclease/phosphatase"/>
    <property type="match status" value="1"/>
</dbReference>
<dbReference type="Pfam" id="PF14529">
    <property type="entry name" value="Exo_endo_phos_2"/>
    <property type="match status" value="1"/>
</dbReference>
<dbReference type="GO" id="GO:0071897">
    <property type="term" value="P:DNA biosynthetic process"/>
    <property type="evidence" value="ECO:0007669"/>
    <property type="project" value="UniProtKB-ARBA"/>
</dbReference>
<dbReference type="AlphaFoldDB" id="A0AAV1J5J6"/>
<dbReference type="InterPro" id="IPR005135">
    <property type="entry name" value="Endo/exonuclease/phosphatase"/>
</dbReference>
<evidence type="ECO:0000313" key="4">
    <source>
        <dbReference type="Proteomes" id="UP001497472"/>
    </source>
</evidence>
<dbReference type="EMBL" id="CAVLEF010000005">
    <property type="protein sequence ID" value="CAK1543716.1"/>
    <property type="molecule type" value="Genomic_DNA"/>
</dbReference>
<comment type="caution">
    <text evidence="3">The sequence shown here is derived from an EMBL/GenBank/DDBJ whole genome shotgun (WGS) entry which is preliminary data.</text>
</comment>
<keyword evidence="4" id="KW-1185">Reference proteome</keyword>
<dbReference type="SUPFAM" id="SSF53098">
    <property type="entry name" value="Ribonuclease H-like"/>
    <property type="match status" value="1"/>
</dbReference>
<dbReference type="InterPro" id="IPR002156">
    <property type="entry name" value="RNaseH_domain"/>
</dbReference>
<dbReference type="InterPro" id="IPR036691">
    <property type="entry name" value="Endo/exonu/phosph_ase_sf"/>
</dbReference>
<reference evidence="3 4" key="1">
    <citation type="submission" date="2023-11" db="EMBL/GenBank/DDBJ databases">
        <authorList>
            <person name="Okamura Y."/>
        </authorList>
    </citation>
    <scope>NUCLEOTIDE SEQUENCE [LARGE SCALE GENOMIC DNA]</scope>
</reference>
<dbReference type="PROSITE" id="PS50878">
    <property type="entry name" value="RT_POL"/>
    <property type="match status" value="1"/>
</dbReference>
<proteinExistence type="predicted"/>
<organism evidence="3 4">
    <name type="scientific">Leptosia nina</name>
    <dbReference type="NCBI Taxonomy" id="320188"/>
    <lineage>
        <taxon>Eukaryota</taxon>
        <taxon>Metazoa</taxon>
        <taxon>Ecdysozoa</taxon>
        <taxon>Arthropoda</taxon>
        <taxon>Hexapoda</taxon>
        <taxon>Insecta</taxon>
        <taxon>Pterygota</taxon>
        <taxon>Neoptera</taxon>
        <taxon>Endopterygota</taxon>
        <taxon>Lepidoptera</taxon>
        <taxon>Glossata</taxon>
        <taxon>Ditrysia</taxon>
        <taxon>Papilionoidea</taxon>
        <taxon>Pieridae</taxon>
        <taxon>Pierinae</taxon>
        <taxon>Leptosia</taxon>
    </lineage>
</organism>
<evidence type="ECO:0000259" key="2">
    <source>
        <dbReference type="PROSITE" id="PS50879"/>
    </source>
</evidence>
<feature type="domain" description="Reverse transcriptase" evidence="1">
    <location>
        <begin position="452"/>
        <end position="721"/>
    </location>
</feature>
<dbReference type="InterPro" id="IPR000477">
    <property type="entry name" value="RT_dom"/>
</dbReference>
<evidence type="ECO:0008006" key="5">
    <source>
        <dbReference type="Google" id="ProtNLM"/>
    </source>
</evidence>
<dbReference type="PANTHER" id="PTHR33481">
    <property type="entry name" value="REVERSE TRANSCRIPTASE"/>
    <property type="match status" value="1"/>
</dbReference>
<dbReference type="Gene3D" id="3.30.420.10">
    <property type="entry name" value="Ribonuclease H-like superfamily/Ribonuclease H"/>
    <property type="match status" value="1"/>
</dbReference>
<evidence type="ECO:0000259" key="1">
    <source>
        <dbReference type="PROSITE" id="PS50878"/>
    </source>
</evidence>
<sequence>MNINNSDYTLYQFPTSRPTLAALAVKKNTASTLGFSSYSTSNLCIVQCRDQSTNRKFFLISVYIEPRHDAFNTLANLEHFVLDNPNASFIICGDFNGWHGLWGSKSNNSRGDLIFDFICNNNLIIHNTGNSPTFHTVTHQLPRESIIDLTLTSNCSHIHLNNWSVNNNLIVSSDHFPITFNISLNNITFMKNKKLSTFKYNTTNIYWNGILDKFADEVGRRLPPIETVKSASPPDLDSIINILTMTLQKTCDKILPRSRHASPKAPFWNDNLQSLKQKVLHTHHKLCRFVRRKLPLQDVIAERDAARREYSIAFCIASTEHFKEFCTRQTKEDVWSITNRIIKTKPLTQPPSTLRLSDGSYTSSSSDTADALINNFFPDDTTDATDAHRSTRALMNRPINSPSEPKFTLTEILNGLRQMNHKKAPGIDHLTSDICLQFALKFPDFITTLYNRCLTLEYFPLPWKHAVIKIIPKPGKDNYSQLSSFRPIGLINVFGKLLERLIIDRLTFHLNRLQLSNPRQFGFKQQTSTSAAIITALDLIKSKKAKGEHVIAVSLDIKAAFDNAWWPAVFARLRHYNCPSNIYNILLSYIQNRTVGIDFSDASITKPMSRGCVQGSVCGPTMWNLIMDELLDIDLPAGCHIQAYADDVLLITHSPSLPDLQHITNSALHIIHSWGSSVKLRFGPEKTTLTAFTNKANSVSVAMDNIQLEFVSSFKYLGLVIDNKLRFTSHALHVIEKAKKLFQKLLIFTRPTWGVHSDNIRVIYEQVIIPIISYAANIWSGALKYKFVNKKLLSFQRLFAIKIVHGFRTLSTITSISLAQLIPLPEKIKSISTIETSKRLGYSPFLPSDIPLEKPSPPSALLHPALRVPISFTEINTVEEFQVFANTYSYHLFTDGSKHDGVVGAAFVAFDPCEVHITKKFKLHPSCSVFQAEMLAIHKACEWIASNTTKIKSCVICSDSKSSLQELSNPYSHNTFAVKIFELLHSIGLRSTKIGFAWVKAHVGIAGNEIADVAAKSAADLRKSPDFLDTPVSYIKLKLRDTLVDARKMFYETPLTSCHTKKYLPTFDDLCAFLSIVKPTFSITQFLTNHSYNKSYLNRFHITSDDLCPCDGAEVQTFDHLLFSCPRFSKTRLDFSISCSNNNIDLKQPFFLKHVIKKCEPTELFVKHVEYIVNNLKTFNCT</sequence>
<dbReference type="InterPro" id="IPR012337">
    <property type="entry name" value="RNaseH-like_sf"/>
</dbReference>
<dbReference type="Pfam" id="PF00075">
    <property type="entry name" value="RNase_H"/>
    <property type="match status" value="1"/>
</dbReference>
<accession>A0AAV1J5J6</accession>
<name>A0AAV1J5J6_9NEOP</name>
<feature type="domain" description="RNase H type-1" evidence="2">
    <location>
        <begin position="886"/>
        <end position="1020"/>
    </location>
</feature>